<evidence type="ECO:0000256" key="1">
    <source>
        <dbReference type="ARBA" id="ARBA00000151"/>
    </source>
</evidence>
<keyword evidence="5" id="KW-0784">Thiamine biosynthesis</keyword>
<dbReference type="NCBIfam" id="TIGR00097">
    <property type="entry name" value="HMP-P_kinase"/>
    <property type="match status" value="1"/>
</dbReference>
<feature type="domain" description="Pyridoxamine kinase/Phosphomethylpyrimidine kinase" evidence="7">
    <location>
        <begin position="16"/>
        <end position="269"/>
    </location>
</feature>
<dbReference type="SUPFAM" id="SSF53613">
    <property type="entry name" value="Ribokinase-like"/>
    <property type="match status" value="1"/>
</dbReference>
<dbReference type="CDD" id="cd01169">
    <property type="entry name" value="HMPP_kinase"/>
    <property type="match status" value="1"/>
</dbReference>
<reference evidence="9" key="1">
    <citation type="journal article" date="2019" name="Int. J. Syst. Evol. Microbiol.">
        <title>The Global Catalogue of Microorganisms (GCM) 10K type strain sequencing project: providing services to taxonomists for standard genome sequencing and annotation.</title>
        <authorList>
            <consortium name="The Broad Institute Genomics Platform"/>
            <consortium name="The Broad Institute Genome Sequencing Center for Infectious Disease"/>
            <person name="Wu L."/>
            <person name="Ma J."/>
        </authorList>
    </citation>
    <scope>NUCLEOTIDE SEQUENCE [LARGE SCALE GENOMIC DNA]</scope>
    <source>
        <strain evidence="9">NBRC 106348</strain>
    </source>
</reference>
<dbReference type="Gene3D" id="3.40.1190.20">
    <property type="match status" value="1"/>
</dbReference>
<proteinExistence type="predicted"/>
<comment type="function">
    <text evidence="3">Catalyzes the phosphorylation of hydroxymethylpyrimidine phosphate (HMP-P) to HMP-PP, and of HMP to HMP-P.</text>
</comment>
<sequence length="282" mass="28585">MSTSSRPRVLTIAGTDPTGGAGVAADLKTFAAHGAYGMAVVTALVAQNTRGVRSVYDPPVQVLVAQLDAVSDDVTIDAVKIGLVGSAAYARAIGAWLDRVDPPHVVLDPVLGASAAGRPLLGRGERADEALVALRDLAARADVVTPNVAELAALAGAPPPASGAEILELSRALAGSLDTRVLVTGGHLGGRRSPDTLVAPSGAVVTVDGERVETAHTHGTGCALSSALAALRPVRPSWEATLRDAKTWLTGALRDGGRLDVGRGPGPVDHLSGISAPERRTT</sequence>
<dbReference type="InterPro" id="IPR013749">
    <property type="entry name" value="PM/HMP-P_kinase-1"/>
</dbReference>
<dbReference type="Pfam" id="PF08543">
    <property type="entry name" value="Phos_pyr_kin"/>
    <property type="match status" value="1"/>
</dbReference>
<evidence type="ECO:0000259" key="7">
    <source>
        <dbReference type="Pfam" id="PF08543"/>
    </source>
</evidence>
<dbReference type="PANTHER" id="PTHR20858">
    <property type="entry name" value="PHOSPHOMETHYLPYRIMIDINE KINASE"/>
    <property type="match status" value="1"/>
</dbReference>
<comment type="catalytic activity">
    <reaction evidence="2">
        <text>4-amino-2-methyl-5-(phosphooxymethyl)pyrimidine + ATP = 4-amino-2-methyl-5-(diphosphooxymethyl)pyrimidine + ADP</text>
        <dbReference type="Rhea" id="RHEA:19893"/>
        <dbReference type="ChEBI" id="CHEBI:30616"/>
        <dbReference type="ChEBI" id="CHEBI:57841"/>
        <dbReference type="ChEBI" id="CHEBI:58354"/>
        <dbReference type="ChEBI" id="CHEBI:456216"/>
        <dbReference type="EC" id="2.7.4.7"/>
    </reaction>
</comment>
<evidence type="ECO:0000256" key="6">
    <source>
        <dbReference type="SAM" id="MobiDB-lite"/>
    </source>
</evidence>
<evidence type="ECO:0000256" key="5">
    <source>
        <dbReference type="ARBA" id="ARBA00022977"/>
    </source>
</evidence>
<dbReference type="InterPro" id="IPR029056">
    <property type="entry name" value="Ribokinase-like"/>
</dbReference>
<comment type="caution">
    <text evidence="8">The sequence shown here is derived from an EMBL/GenBank/DDBJ whole genome shotgun (WGS) entry which is preliminary data.</text>
</comment>
<keyword evidence="9" id="KW-1185">Reference proteome</keyword>
<comment type="catalytic activity">
    <reaction evidence="1">
        <text>4-amino-5-hydroxymethyl-2-methylpyrimidine + ATP = 4-amino-2-methyl-5-(phosphooxymethyl)pyrimidine + ADP + H(+)</text>
        <dbReference type="Rhea" id="RHEA:23096"/>
        <dbReference type="ChEBI" id="CHEBI:15378"/>
        <dbReference type="ChEBI" id="CHEBI:16892"/>
        <dbReference type="ChEBI" id="CHEBI:30616"/>
        <dbReference type="ChEBI" id="CHEBI:58354"/>
        <dbReference type="ChEBI" id="CHEBI:456216"/>
        <dbReference type="EC" id="2.7.1.49"/>
    </reaction>
</comment>
<feature type="region of interest" description="Disordered" evidence="6">
    <location>
        <begin position="258"/>
        <end position="282"/>
    </location>
</feature>
<dbReference type="PANTHER" id="PTHR20858:SF17">
    <property type="entry name" value="HYDROXYMETHYLPYRIMIDINE_PHOSPHOMETHYLPYRIMIDINE KINASE THI20-RELATED"/>
    <property type="match status" value="1"/>
</dbReference>
<dbReference type="InterPro" id="IPR004399">
    <property type="entry name" value="HMP/HMP-P_kinase_dom"/>
</dbReference>
<evidence type="ECO:0000256" key="2">
    <source>
        <dbReference type="ARBA" id="ARBA00000565"/>
    </source>
</evidence>
<accession>A0ABQ6I6S2</accession>
<name>A0ABQ6I6S2_9MICO</name>
<dbReference type="RefSeq" id="WP_284294654.1">
    <property type="nucleotide sequence ID" value="NZ_BSUK01000001.1"/>
</dbReference>
<evidence type="ECO:0000313" key="8">
    <source>
        <dbReference type="EMBL" id="GMA26337.1"/>
    </source>
</evidence>
<evidence type="ECO:0000256" key="3">
    <source>
        <dbReference type="ARBA" id="ARBA00003848"/>
    </source>
</evidence>
<dbReference type="Proteomes" id="UP001157091">
    <property type="component" value="Unassembled WGS sequence"/>
</dbReference>
<comment type="pathway">
    <text evidence="4">Cofactor biosynthesis; thiamine diphosphate biosynthesis; 4-amino-2-methyl-5-diphosphomethylpyrimidine from 5-amino-1-(5-phospho-D-ribosyl)imidazole: step 3/3.</text>
</comment>
<protein>
    <recommendedName>
        <fullName evidence="7">Pyridoxamine kinase/Phosphomethylpyrimidine kinase domain-containing protein</fullName>
    </recommendedName>
</protein>
<gene>
    <name evidence="8" type="ORF">GCM10025864_40960</name>
</gene>
<evidence type="ECO:0000256" key="4">
    <source>
        <dbReference type="ARBA" id="ARBA00004769"/>
    </source>
</evidence>
<dbReference type="EMBL" id="BSUK01000001">
    <property type="protein sequence ID" value="GMA26337.1"/>
    <property type="molecule type" value="Genomic_DNA"/>
</dbReference>
<organism evidence="8 9">
    <name type="scientific">Luteimicrobium album</name>
    <dbReference type="NCBI Taxonomy" id="1054550"/>
    <lineage>
        <taxon>Bacteria</taxon>
        <taxon>Bacillati</taxon>
        <taxon>Actinomycetota</taxon>
        <taxon>Actinomycetes</taxon>
        <taxon>Micrococcales</taxon>
        <taxon>Luteimicrobium</taxon>
    </lineage>
</organism>
<evidence type="ECO:0000313" key="9">
    <source>
        <dbReference type="Proteomes" id="UP001157091"/>
    </source>
</evidence>